<dbReference type="EMBL" id="JAHUTJ010015765">
    <property type="protein sequence ID" value="MED6269485.1"/>
    <property type="molecule type" value="Genomic_DNA"/>
</dbReference>
<keyword evidence="2" id="KW-1185">Reference proteome</keyword>
<reference evidence="1 2" key="1">
    <citation type="submission" date="2021-06" db="EMBL/GenBank/DDBJ databases">
        <authorList>
            <person name="Palmer J.M."/>
        </authorList>
    </citation>
    <scope>NUCLEOTIDE SEQUENCE [LARGE SCALE GENOMIC DNA]</scope>
    <source>
        <strain evidence="1 2">CL_MEX2019</strain>
        <tissue evidence="1">Muscle</tissue>
    </source>
</reference>
<evidence type="ECO:0008006" key="3">
    <source>
        <dbReference type="Google" id="ProtNLM"/>
    </source>
</evidence>
<proteinExistence type="predicted"/>
<protein>
    <recommendedName>
        <fullName evidence="3">DNA helicase</fullName>
    </recommendedName>
</protein>
<dbReference type="PANTHER" id="PTHR31025">
    <property type="entry name" value="SI:CH211-196P9.1-RELATED"/>
    <property type="match status" value="1"/>
</dbReference>
<evidence type="ECO:0000313" key="1">
    <source>
        <dbReference type="EMBL" id="MED6269485.1"/>
    </source>
</evidence>
<comment type="caution">
    <text evidence="1">The sequence shown here is derived from an EMBL/GenBank/DDBJ whole genome shotgun (WGS) entry which is preliminary data.</text>
</comment>
<name>A0ABU7D623_9TELE</name>
<evidence type="ECO:0000313" key="2">
    <source>
        <dbReference type="Proteomes" id="UP001352852"/>
    </source>
</evidence>
<gene>
    <name evidence="1" type="ORF">CHARACLAT_033581</name>
</gene>
<dbReference type="Proteomes" id="UP001352852">
    <property type="component" value="Unassembled WGS sequence"/>
</dbReference>
<organism evidence="1 2">
    <name type="scientific">Characodon lateralis</name>
    <dbReference type="NCBI Taxonomy" id="208331"/>
    <lineage>
        <taxon>Eukaryota</taxon>
        <taxon>Metazoa</taxon>
        <taxon>Chordata</taxon>
        <taxon>Craniata</taxon>
        <taxon>Vertebrata</taxon>
        <taxon>Euteleostomi</taxon>
        <taxon>Actinopterygii</taxon>
        <taxon>Neopterygii</taxon>
        <taxon>Teleostei</taxon>
        <taxon>Neoteleostei</taxon>
        <taxon>Acanthomorphata</taxon>
        <taxon>Ovalentaria</taxon>
        <taxon>Atherinomorphae</taxon>
        <taxon>Cyprinodontiformes</taxon>
        <taxon>Goodeidae</taxon>
        <taxon>Characodon</taxon>
    </lineage>
</organism>
<sequence length="179" mass="19700">MNQGQTSMQMFEDLLQAGSLTVRVTTERSTVVLQHDLSSASLESTMSDDSSVAVSGDSLLASSDSSDAAVIVHTNGGTRTHAEREVAKEMLRNVLQAKPGGRVILDEYDKMRTRKRLVNLLVANMVEMNGMIPPVSVTTKYALGIISLFPSLRDPDSDNGYEHFYMKIFDVSFCSRNTF</sequence>
<accession>A0ABU7D623</accession>
<dbReference type="PANTHER" id="PTHR31025:SF29">
    <property type="entry name" value="SI:CH211-196P9.1"/>
    <property type="match status" value="1"/>
</dbReference>